<keyword evidence="2" id="KW-1185">Reference proteome</keyword>
<proteinExistence type="predicted"/>
<organism evidence="1 2">
    <name type="scientific">Acrocarpospora phusangensis</name>
    <dbReference type="NCBI Taxonomy" id="1070424"/>
    <lineage>
        <taxon>Bacteria</taxon>
        <taxon>Bacillati</taxon>
        <taxon>Actinomycetota</taxon>
        <taxon>Actinomycetes</taxon>
        <taxon>Streptosporangiales</taxon>
        <taxon>Streptosporangiaceae</taxon>
        <taxon>Acrocarpospora</taxon>
    </lineage>
</organism>
<evidence type="ECO:0000313" key="1">
    <source>
        <dbReference type="EMBL" id="GIH26039.1"/>
    </source>
</evidence>
<accession>A0A919QBC5</accession>
<name>A0A919QBC5_9ACTN</name>
<reference evidence="1" key="1">
    <citation type="submission" date="2021-01" db="EMBL/GenBank/DDBJ databases">
        <title>Whole genome shotgun sequence of Acrocarpospora phusangensis NBRC 108782.</title>
        <authorList>
            <person name="Komaki H."/>
            <person name="Tamura T."/>
        </authorList>
    </citation>
    <scope>NUCLEOTIDE SEQUENCE</scope>
    <source>
        <strain evidence="1">NBRC 108782</strain>
    </source>
</reference>
<dbReference type="AlphaFoldDB" id="A0A919QBC5"/>
<sequence length="83" mass="9213">MSDQILADLKSWLQALKDSERTVVCASADESAIREALGRLWLGGLYKVLVNDALCPPGTAYVIDERAMEAYANKAGQLWRWQA</sequence>
<gene>
    <name evidence="1" type="ORF">Aph01nite_43490</name>
</gene>
<comment type="caution">
    <text evidence="1">The sequence shown here is derived from an EMBL/GenBank/DDBJ whole genome shotgun (WGS) entry which is preliminary data.</text>
</comment>
<evidence type="ECO:0000313" key="2">
    <source>
        <dbReference type="Proteomes" id="UP000640052"/>
    </source>
</evidence>
<protein>
    <submittedName>
        <fullName evidence="1">Uncharacterized protein</fullName>
    </submittedName>
</protein>
<dbReference type="Proteomes" id="UP000640052">
    <property type="component" value="Unassembled WGS sequence"/>
</dbReference>
<dbReference type="EMBL" id="BOOA01000035">
    <property type="protein sequence ID" value="GIH26039.1"/>
    <property type="molecule type" value="Genomic_DNA"/>
</dbReference>
<dbReference type="RefSeq" id="WP_204042733.1">
    <property type="nucleotide sequence ID" value="NZ_BOOA01000035.1"/>
</dbReference>